<evidence type="ECO:0000313" key="1">
    <source>
        <dbReference type="EMBL" id="KAF3003690.1"/>
    </source>
</evidence>
<comment type="caution">
    <text evidence="1">The sequence shown here is derived from an EMBL/GenBank/DDBJ whole genome shotgun (WGS) entry which is preliminary data.</text>
</comment>
<keyword evidence="2" id="KW-1185">Reference proteome</keyword>
<dbReference type="AlphaFoldDB" id="A0A9P4WCP3"/>
<dbReference type="Proteomes" id="UP000801428">
    <property type="component" value="Unassembled WGS sequence"/>
</dbReference>
<reference evidence="1" key="1">
    <citation type="submission" date="2019-04" db="EMBL/GenBank/DDBJ databases">
        <title>Sequencing of skin fungus with MAO and IRED activity.</title>
        <authorList>
            <person name="Marsaioli A.J."/>
            <person name="Bonatto J.M.C."/>
            <person name="Reis Junior O."/>
        </authorList>
    </citation>
    <scope>NUCLEOTIDE SEQUENCE</scope>
    <source>
        <strain evidence="1">30M1</strain>
    </source>
</reference>
<protein>
    <submittedName>
        <fullName evidence="1">Uncharacterized protein</fullName>
    </submittedName>
</protein>
<accession>A0A9P4WCP3</accession>
<organism evidence="1 2">
    <name type="scientific">Curvularia kusanoi</name>
    <name type="common">Cochliobolus kusanoi</name>
    <dbReference type="NCBI Taxonomy" id="90978"/>
    <lineage>
        <taxon>Eukaryota</taxon>
        <taxon>Fungi</taxon>
        <taxon>Dikarya</taxon>
        <taxon>Ascomycota</taxon>
        <taxon>Pezizomycotina</taxon>
        <taxon>Dothideomycetes</taxon>
        <taxon>Pleosporomycetidae</taxon>
        <taxon>Pleosporales</taxon>
        <taxon>Pleosporineae</taxon>
        <taxon>Pleosporaceae</taxon>
        <taxon>Curvularia</taxon>
    </lineage>
</organism>
<proteinExistence type="predicted"/>
<dbReference type="EMBL" id="SWKU01000009">
    <property type="protein sequence ID" value="KAF3003690.1"/>
    <property type="molecule type" value="Genomic_DNA"/>
</dbReference>
<dbReference type="OrthoDB" id="3788994at2759"/>
<gene>
    <name evidence="1" type="ORF">E8E13_008761</name>
</gene>
<name>A0A9P4WCP3_CURKU</name>
<sequence>MNERGDSPYEWVGDAVLNALGVDRWDKHVDEMLKYDSRPIPGPMATDIISTSEQVKIKNLIKRELAARMDDKTKEIVDAAIAARLPALTQPNSTNTMANTIANNINRKILRELDQLQRLELDERSLKFELVDRLFQIPTGGLGQPGSRFETSTRGLQYGDKVTSVLVSFVEALVVKVNMLQTKVDAMEYVLEAYAASGMYYGEHLTE</sequence>
<evidence type="ECO:0000313" key="2">
    <source>
        <dbReference type="Proteomes" id="UP000801428"/>
    </source>
</evidence>